<protein>
    <submittedName>
        <fullName evidence="1">Uncharacterized protein</fullName>
    </submittedName>
</protein>
<organism evidence="1 2">
    <name type="scientific">Melastoma candidum</name>
    <dbReference type="NCBI Taxonomy" id="119954"/>
    <lineage>
        <taxon>Eukaryota</taxon>
        <taxon>Viridiplantae</taxon>
        <taxon>Streptophyta</taxon>
        <taxon>Embryophyta</taxon>
        <taxon>Tracheophyta</taxon>
        <taxon>Spermatophyta</taxon>
        <taxon>Magnoliopsida</taxon>
        <taxon>eudicotyledons</taxon>
        <taxon>Gunneridae</taxon>
        <taxon>Pentapetalae</taxon>
        <taxon>rosids</taxon>
        <taxon>malvids</taxon>
        <taxon>Myrtales</taxon>
        <taxon>Melastomataceae</taxon>
        <taxon>Melastomatoideae</taxon>
        <taxon>Melastomateae</taxon>
        <taxon>Melastoma</taxon>
    </lineage>
</organism>
<sequence length="454" mass="50751">MKVDVVSRECVKPLSPTPSHLKRFGLSLLDQLQPQWLYGTIVLFYAPTPSRSVDEKLGILQKSLSEALVLFYPFAGRVVDAITIECNDEGAFLVTGYADVFLHDGFLRSPDADSLNMLIPMIDPTTADLARTCLLIVQATVFRCGGMAIAICTSHKLVDGSSACAFVKTWSALALASANCDLIGQSDKIIPQFLGGSLIPPKIDMPTNFMVRTTINPRGEKCITKRFVFDGSRIASLKEKFLPRIVSKVEVVQALILKSAILVVSRSEPEYPQRPRTSVVSQTINLRKRMEPPLGEDTIGNHFWMDTVCLGEGGFELAELVEKIREGNQRFYKETAGQIKGEEAFSVIRGLLREREETLRRNEEVGRAVDVYRFTSLSKFPFYGIDFGWGRAEWVTSPSNFEKLFVLVDARGGEGVEAWMTLKEREMAMLEKEEEFLAYAKLNPDLTSGRHSRM</sequence>
<reference evidence="2" key="1">
    <citation type="journal article" date="2023" name="Front. Plant Sci.">
        <title>Chromosomal-level genome assembly of Melastoma candidum provides insights into trichome evolution.</title>
        <authorList>
            <person name="Zhong Y."/>
            <person name="Wu W."/>
            <person name="Sun C."/>
            <person name="Zou P."/>
            <person name="Liu Y."/>
            <person name="Dai S."/>
            <person name="Zhou R."/>
        </authorList>
    </citation>
    <scope>NUCLEOTIDE SEQUENCE [LARGE SCALE GENOMIC DNA]</scope>
</reference>
<evidence type="ECO:0000313" key="1">
    <source>
        <dbReference type="EMBL" id="KAI4386581.1"/>
    </source>
</evidence>
<comment type="caution">
    <text evidence="1">The sequence shown here is derived from an EMBL/GenBank/DDBJ whole genome shotgun (WGS) entry which is preliminary data.</text>
</comment>
<proteinExistence type="predicted"/>
<keyword evidence="2" id="KW-1185">Reference proteome</keyword>
<dbReference type="Proteomes" id="UP001057402">
    <property type="component" value="Chromosome 2"/>
</dbReference>
<accession>A0ACB9S540</accession>
<gene>
    <name evidence="1" type="ORF">MLD38_004502</name>
</gene>
<evidence type="ECO:0000313" key="2">
    <source>
        <dbReference type="Proteomes" id="UP001057402"/>
    </source>
</evidence>
<name>A0ACB9S540_9MYRT</name>
<dbReference type="EMBL" id="CM042881">
    <property type="protein sequence ID" value="KAI4386581.1"/>
    <property type="molecule type" value="Genomic_DNA"/>
</dbReference>